<dbReference type="PROSITE" id="PS50943">
    <property type="entry name" value="HTH_CROC1"/>
    <property type="match status" value="1"/>
</dbReference>
<dbReference type="InterPro" id="IPR000943">
    <property type="entry name" value="RNA_pol_sigma70"/>
</dbReference>
<dbReference type="PROSITE" id="PS00716">
    <property type="entry name" value="SIGMA70_2"/>
    <property type="match status" value="1"/>
</dbReference>
<gene>
    <name evidence="4" type="ORF">RM552_11135</name>
</gene>
<keyword evidence="2" id="KW-1133">Transmembrane helix</keyword>
<dbReference type="PANTHER" id="PTHR46558:SF4">
    <property type="entry name" value="DNA-BIDING PHAGE PROTEIN"/>
    <property type="match status" value="1"/>
</dbReference>
<feature type="transmembrane region" description="Helical" evidence="2">
    <location>
        <begin position="77"/>
        <end position="98"/>
    </location>
</feature>
<dbReference type="SUPFAM" id="SSF47413">
    <property type="entry name" value="lambda repressor-like DNA-binding domains"/>
    <property type="match status" value="1"/>
</dbReference>
<keyword evidence="2" id="KW-0812">Transmembrane</keyword>
<evidence type="ECO:0000256" key="2">
    <source>
        <dbReference type="SAM" id="Phobius"/>
    </source>
</evidence>
<dbReference type="EMBL" id="JAVRHX010000003">
    <property type="protein sequence ID" value="MDT0595401.1"/>
    <property type="molecule type" value="Genomic_DNA"/>
</dbReference>
<keyword evidence="1" id="KW-0238">DNA-binding</keyword>
<organism evidence="4 5">
    <name type="scientific">Glaciecola petra</name>
    <dbReference type="NCBI Taxonomy" id="3075602"/>
    <lineage>
        <taxon>Bacteria</taxon>
        <taxon>Pseudomonadati</taxon>
        <taxon>Pseudomonadota</taxon>
        <taxon>Gammaproteobacteria</taxon>
        <taxon>Alteromonadales</taxon>
        <taxon>Alteromonadaceae</taxon>
        <taxon>Glaciecola</taxon>
    </lineage>
</organism>
<feature type="domain" description="HTH cro/C1-type" evidence="3">
    <location>
        <begin position="8"/>
        <end position="61"/>
    </location>
</feature>
<comment type="caution">
    <text evidence="4">The sequence shown here is derived from an EMBL/GenBank/DDBJ whole genome shotgun (WGS) entry which is preliminary data.</text>
</comment>
<dbReference type="InterPro" id="IPR001387">
    <property type="entry name" value="Cro/C1-type_HTH"/>
</dbReference>
<dbReference type="InterPro" id="IPR010982">
    <property type="entry name" value="Lambda_DNA-bd_dom_sf"/>
</dbReference>
<evidence type="ECO:0000259" key="3">
    <source>
        <dbReference type="PROSITE" id="PS50943"/>
    </source>
</evidence>
<evidence type="ECO:0000256" key="1">
    <source>
        <dbReference type="ARBA" id="ARBA00023125"/>
    </source>
</evidence>
<keyword evidence="5" id="KW-1185">Reference proteome</keyword>
<evidence type="ECO:0000313" key="5">
    <source>
        <dbReference type="Proteomes" id="UP001253545"/>
    </source>
</evidence>
<dbReference type="RefSeq" id="WP_311368917.1">
    <property type="nucleotide sequence ID" value="NZ_JAVRHX010000003.1"/>
</dbReference>
<dbReference type="CDD" id="cd00093">
    <property type="entry name" value="HTH_XRE"/>
    <property type="match status" value="1"/>
</dbReference>
<protein>
    <submittedName>
        <fullName evidence="4">Helix-turn-helix transcriptional regulator</fullName>
    </submittedName>
</protein>
<name>A0ABU2ZSL0_9ALTE</name>
<keyword evidence="2" id="KW-0472">Membrane</keyword>
<dbReference type="Gene3D" id="1.10.260.40">
    <property type="entry name" value="lambda repressor-like DNA-binding domains"/>
    <property type="match status" value="1"/>
</dbReference>
<dbReference type="SMART" id="SM00530">
    <property type="entry name" value="HTH_XRE"/>
    <property type="match status" value="1"/>
</dbReference>
<dbReference type="PANTHER" id="PTHR46558">
    <property type="entry name" value="TRACRIPTIONAL REGULATORY PROTEIN-RELATED-RELATED"/>
    <property type="match status" value="1"/>
</dbReference>
<reference evidence="4 5" key="1">
    <citation type="submission" date="2023-09" db="EMBL/GenBank/DDBJ databases">
        <authorList>
            <person name="Rey-Velasco X."/>
        </authorList>
    </citation>
    <scope>NUCLEOTIDE SEQUENCE [LARGE SCALE GENOMIC DNA]</scope>
    <source>
        <strain evidence="4 5">P117</strain>
    </source>
</reference>
<dbReference type="Proteomes" id="UP001253545">
    <property type="component" value="Unassembled WGS sequence"/>
</dbReference>
<accession>A0ABU2ZSL0</accession>
<proteinExistence type="predicted"/>
<dbReference type="Pfam" id="PF01381">
    <property type="entry name" value="HTH_3"/>
    <property type="match status" value="1"/>
</dbReference>
<sequence>MNINKTLVKETRVKKGWTQEQLAEIIGVSSRTVQRIESKGMTSMDTISALSAVFEVARENLIVDDPEISKKSMNGSLLMLLLFVSGIAVGAGASFLIFNA</sequence>
<evidence type="ECO:0000313" key="4">
    <source>
        <dbReference type="EMBL" id="MDT0595401.1"/>
    </source>
</evidence>